<comment type="caution">
    <text evidence="1">The sequence shown here is derived from an EMBL/GenBank/DDBJ whole genome shotgun (WGS) entry which is preliminary data.</text>
</comment>
<dbReference type="EMBL" id="CATOUU010000297">
    <property type="protein sequence ID" value="CAI9923906.1"/>
    <property type="molecule type" value="Genomic_DNA"/>
</dbReference>
<dbReference type="Proteomes" id="UP001642409">
    <property type="component" value="Unassembled WGS sequence"/>
</dbReference>
<evidence type="ECO:0000313" key="6">
    <source>
        <dbReference type="EMBL" id="CAL6105876.1"/>
    </source>
</evidence>
<proteinExistence type="predicted"/>
<accession>A0AA86TPJ5</accession>
<evidence type="ECO:0000313" key="3">
    <source>
        <dbReference type="EMBL" id="CAI9925531.1"/>
    </source>
</evidence>
<evidence type="ECO:0000313" key="5">
    <source>
        <dbReference type="EMBL" id="CAL6105575.1"/>
    </source>
</evidence>
<keyword evidence="7" id="KW-1185">Reference proteome</keyword>
<dbReference type="EMBL" id="CAXDID020000356">
    <property type="protein sequence ID" value="CAL6081845.1"/>
    <property type="molecule type" value="Genomic_DNA"/>
</dbReference>
<gene>
    <name evidence="1" type="ORF">HINF_LOCUS11551</name>
    <name evidence="2" type="ORF">HINF_LOCUS12016</name>
    <name evidence="3" type="ORF">HINF_LOCUS13176</name>
    <name evidence="4" type="ORF">HINF_LOCUS60637</name>
    <name evidence="5" type="ORF">HINF_LOCUS73328</name>
    <name evidence="6" type="ORF">HINF_LOCUS73473</name>
</gene>
<evidence type="ECO:0000313" key="1">
    <source>
        <dbReference type="EMBL" id="CAI9923906.1"/>
    </source>
</evidence>
<evidence type="ECO:0000313" key="4">
    <source>
        <dbReference type="EMBL" id="CAL6081845.1"/>
    </source>
</evidence>
<protein>
    <submittedName>
        <fullName evidence="4">Hypothetical_protein</fullName>
    </submittedName>
</protein>
<dbReference type="AlphaFoldDB" id="A0AA86TPJ5"/>
<name>A0AA86TPJ5_9EUKA</name>
<evidence type="ECO:0000313" key="2">
    <source>
        <dbReference type="EMBL" id="CAI9924371.1"/>
    </source>
</evidence>
<dbReference type="EMBL" id="CATOUU010000342">
    <property type="protein sequence ID" value="CAI9925531.1"/>
    <property type="molecule type" value="Genomic_DNA"/>
</dbReference>
<dbReference type="EMBL" id="CAXDID020000602">
    <property type="protein sequence ID" value="CAL6105876.1"/>
    <property type="molecule type" value="Genomic_DNA"/>
</dbReference>
<reference evidence="4 7" key="2">
    <citation type="submission" date="2024-07" db="EMBL/GenBank/DDBJ databases">
        <authorList>
            <person name="Akdeniz Z."/>
        </authorList>
    </citation>
    <scope>NUCLEOTIDE SEQUENCE [LARGE SCALE GENOMIC DNA]</scope>
</reference>
<dbReference type="EMBL" id="CAXDID020000598">
    <property type="protein sequence ID" value="CAL6105575.1"/>
    <property type="molecule type" value="Genomic_DNA"/>
</dbReference>
<sequence>MNITCLETNNEISTLYNYGTSFFMIQENQLYIRCNNVWQTIEMDVNCQQLFFVDTILLQLQGDKILTLSNEILADNVSTLVYKQDCILFLINQQLFRPQLQISADYAINLQLVPQQQEYPAPQQLSSPDHLQDAISQLMQPYLESELAFQTPHDQFIQIMQQIGPHVFFALPTSVQIVINQIALSSVTNLPLARELFKQHFQNLSQLVSTQFIIFQFVSELDFNLILEIYKQSVSNEIVQFCLDNRDLDHVLLIMELNQKMMLQFEVNEAILYSDYCRQKLITKEQFQTLYKLSKSYHPRENQSLFDAMNTQLFLLAITVLGAEYTEQIFQEQMLYIGPYLDIEAEDYVTQLQYLIIIQKNEFIDQFDKYTDKLSNNGYNCYHFAVLCNNSCAINKFDSQSQVRARNGDSSLMLYCKQPHEFDDDILSKLLETQVGLVSESEVCALHNLLNLQDQNMNPFFVQQLVEKEIDLVVFDSMRFKSFLSLNLFQFLPKIKYIDQFTIHTYLFKFLDAQQLKQAFKFIPVQQNVNVIFKDKHISNLDFEKTQILFSYFSTALLKLQPLFLKILAQNESQLSKFSHSLKSGQNFIRGVSSYEFARNFFYFSNWSDNSKVQMKDYFGKPINCQQQMIIGTDVFGRHVGEMRDLLGESMIKWIQ</sequence>
<organism evidence="1">
    <name type="scientific">Hexamita inflata</name>
    <dbReference type="NCBI Taxonomy" id="28002"/>
    <lineage>
        <taxon>Eukaryota</taxon>
        <taxon>Metamonada</taxon>
        <taxon>Diplomonadida</taxon>
        <taxon>Hexamitidae</taxon>
        <taxon>Hexamitinae</taxon>
        <taxon>Hexamita</taxon>
    </lineage>
</organism>
<evidence type="ECO:0000313" key="7">
    <source>
        <dbReference type="Proteomes" id="UP001642409"/>
    </source>
</evidence>
<reference evidence="1" key="1">
    <citation type="submission" date="2023-06" db="EMBL/GenBank/DDBJ databases">
        <authorList>
            <person name="Kurt Z."/>
        </authorList>
    </citation>
    <scope>NUCLEOTIDE SEQUENCE</scope>
</reference>
<dbReference type="EMBL" id="CATOUU010000310">
    <property type="protein sequence ID" value="CAI9924371.1"/>
    <property type="molecule type" value="Genomic_DNA"/>
</dbReference>